<comment type="caution">
    <text evidence="12">The sequence shown here is derived from an EMBL/GenBank/DDBJ whole genome shotgun (WGS) entry which is preliminary data.</text>
</comment>
<feature type="coiled-coil region" evidence="10">
    <location>
        <begin position="772"/>
        <end position="810"/>
    </location>
</feature>
<feature type="compositionally biased region" description="Polar residues" evidence="11">
    <location>
        <begin position="544"/>
        <end position="554"/>
    </location>
</feature>
<dbReference type="PANTHER" id="PTHR21139:SF2">
    <property type="entry name" value="TRIOSEPHOSPHATE ISOMERASE"/>
    <property type="match status" value="1"/>
</dbReference>
<feature type="compositionally biased region" description="Basic and acidic residues" evidence="11">
    <location>
        <begin position="844"/>
        <end position="867"/>
    </location>
</feature>
<keyword evidence="10" id="KW-0175">Coiled coil</keyword>
<evidence type="ECO:0000256" key="10">
    <source>
        <dbReference type="SAM" id="Coils"/>
    </source>
</evidence>
<feature type="region of interest" description="Disordered" evidence="11">
    <location>
        <begin position="892"/>
        <end position="967"/>
    </location>
</feature>
<dbReference type="GO" id="GO:0006096">
    <property type="term" value="P:glycolytic process"/>
    <property type="evidence" value="ECO:0007669"/>
    <property type="project" value="TreeGrafter"/>
</dbReference>
<feature type="region of interest" description="Disordered" evidence="11">
    <location>
        <begin position="314"/>
        <end position="398"/>
    </location>
</feature>
<feature type="compositionally biased region" description="Basic residues" evidence="11">
    <location>
        <begin position="220"/>
        <end position="229"/>
    </location>
</feature>
<feature type="compositionally biased region" description="Basic and acidic residues" evidence="11">
    <location>
        <begin position="367"/>
        <end position="383"/>
    </location>
</feature>
<feature type="region of interest" description="Disordered" evidence="11">
    <location>
        <begin position="844"/>
        <end position="879"/>
    </location>
</feature>
<evidence type="ECO:0000256" key="4">
    <source>
        <dbReference type="ARBA" id="ARBA00007422"/>
    </source>
</evidence>
<evidence type="ECO:0000256" key="5">
    <source>
        <dbReference type="ARBA" id="ARBA00011738"/>
    </source>
</evidence>
<evidence type="ECO:0000256" key="8">
    <source>
        <dbReference type="ARBA" id="ARBA00022432"/>
    </source>
</evidence>
<dbReference type="GO" id="GO:0046166">
    <property type="term" value="P:glyceraldehyde-3-phosphate biosynthetic process"/>
    <property type="evidence" value="ECO:0007669"/>
    <property type="project" value="TreeGrafter"/>
</dbReference>
<dbReference type="SUPFAM" id="SSF51351">
    <property type="entry name" value="Triosephosphate isomerase (TIM)"/>
    <property type="match status" value="1"/>
</dbReference>
<name>A0A8S9Y639_APOLU</name>
<dbReference type="Gene3D" id="3.20.20.70">
    <property type="entry name" value="Aldolase class I"/>
    <property type="match status" value="1"/>
</dbReference>
<dbReference type="GO" id="GO:0019563">
    <property type="term" value="P:glycerol catabolic process"/>
    <property type="evidence" value="ECO:0007669"/>
    <property type="project" value="TreeGrafter"/>
</dbReference>
<sequence>MGPRKFFVGGNWKMNGSKKEIEALVDVLKKGITGDAVEVVVGCPSIYLQHTLCLLPSNIALSAQNCYKVAKGAFTGEISPAMIKDLGAPWVILGHSERRNVFGESDQLIADKTCLMEMGNSGSGHGGVLGDERPSSPPPGRIRPKVLPDLTPAPRLRLTDNGLILHNGGTISLKKPEKPKPAAEHNHIEFRRDFYGSEPDLRYTGRIANFVNNESPSKLRISRSKKKYKAPQIPNTHGDSSSPDSYQEWENGGLDGQPSRRLRLFKTRAESRKKLAEHNLHSLHNGYLPPSGALHRSLSTPQFHAELLEAAEKLRPVREPPVGKASESPSPPPTRSYDISDKEKYFESSPYAKNVEQNKYHNANTKSRPEIRPKAEGCNDRDSPMSLQDPWRGAGAKSPQNPVKTFYFGMNAQEESNEPSIVDKFVAKIQQVPHGSYDGSHGPNSDAYSDSVMDDDAVKGEISVQLRATLPRKQLDIPRFSPTTAWRLLSAAEPPLQCEEDDVLQFEQRMFAPPLPIHIPVLMDKSADSGISGDASPHHHDSTHNSQAAWTPQQDLEETSSDGGFPGAPVPQDSCSTAKFTPRFTLSLPRDDRVKLYSFDDKEEEVNQSSLHSLKKLKRSMSGALGKVSPPREESVMEDTPLLDSNWVLSRSVPNSLNMTHLGLSRWNENNDAPDEDEDEMSSSLIKQPSFSYLASGGHVMYLPEYSKPSEKLSNNCSQSLSKSCEDLSTRAAMEENTPSSLEITPTIQKTKRAKKFTFQSTVRQIERKRLAAQLSKQAEHKEKERKSELEAMRKVEEEFQKKREREKADIRQQLRLYSITQNSNKPPSPDTLPSTQVLSEFRQQQREYKEYRPRRTNDVESSPKIDHKSKKATVHPQVICQIPKSTQMYVTPKLPNQQPSGGFDSNEQSAASSSSRDNYRKNFAQGALPHSLTGSDSEVSQVNPGTPAKNRSSVTRAEGIDSDAGRDQVVETKFEQPKISIGITELKTVFLSHPSKPPDSEDNKNEINKEAKESVPLKSVPCMGVNSLQPFMRGKAYRPISFNPRGNHVAQYAS</sequence>
<dbReference type="Proteomes" id="UP000466442">
    <property type="component" value="Linkage Group LG1"/>
</dbReference>
<dbReference type="GO" id="GO:0005829">
    <property type="term" value="C:cytosol"/>
    <property type="evidence" value="ECO:0007669"/>
    <property type="project" value="TreeGrafter"/>
</dbReference>
<protein>
    <recommendedName>
        <fullName evidence="7">Triosephosphate isomerase</fullName>
        <ecNumber evidence="6">5.3.1.1</ecNumber>
    </recommendedName>
</protein>
<dbReference type="GO" id="GO:0004807">
    <property type="term" value="F:triose-phosphate isomerase activity"/>
    <property type="evidence" value="ECO:0007669"/>
    <property type="project" value="UniProtKB-EC"/>
</dbReference>
<feature type="compositionally biased region" description="Polar residues" evidence="11">
    <location>
        <begin position="355"/>
        <end position="366"/>
    </location>
</feature>
<evidence type="ECO:0000313" key="12">
    <source>
        <dbReference type="EMBL" id="KAF6215806.1"/>
    </source>
</evidence>
<keyword evidence="8" id="KW-0312">Gluconeogenesis</keyword>
<evidence type="ECO:0000256" key="1">
    <source>
        <dbReference type="ARBA" id="ARBA00000474"/>
    </source>
</evidence>
<gene>
    <name evidence="12" type="ORF">GE061_000141</name>
</gene>
<accession>A0A8S9Y639</accession>
<proteinExistence type="inferred from homology"/>
<dbReference type="Pfam" id="PF00121">
    <property type="entry name" value="TIM"/>
    <property type="match status" value="1"/>
</dbReference>
<comment type="catalytic activity">
    <reaction evidence="1">
        <text>D-glyceraldehyde 3-phosphate = dihydroxyacetone phosphate</text>
        <dbReference type="Rhea" id="RHEA:18585"/>
        <dbReference type="ChEBI" id="CHEBI:57642"/>
        <dbReference type="ChEBI" id="CHEBI:59776"/>
        <dbReference type="EC" id="5.3.1.1"/>
    </reaction>
</comment>
<feature type="region of interest" description="Disordered" evidence="11">
    <location>
        <begin position="122"/>
        <end position="153"/>
    </location>
</feature>
<dbReference type="InterPro" id="IPR013785">
    <property type="entry name" value="Aldolase_TIM"/>
</dbReference>
<feature type="compositionally biased region" description="Polar residues" evidence="11">
    <location>
        <begin position="892"/>
        <end position="909"/>
    </location>
</feature>
<reference evidence="12" key="1">
    <citation type="journal article" date="2021" name="Mol. Ecol. Resour.">
        <title>Apolygus lucorum genome provides insights into omnivorousness and mesophyll feeding.</title>
        <authorList>
            <person name="Liu Y."/>
            <person name="Liu H."/>
            <person name="Wang H."/>
            <person name="Huang T."/>
            <person name="Liu B."/>
            <person name="Yang B."/>
            <person name="Yin L."/>
            <person name="Li B."/>
            <person name="Zhang Y."/>
            <person name="Zhang S."/>
            <person name="Jiang F."/>
            <person name="Zhang X."/>
            <person name="Ren Y."/>
            <person name="Wang B."/>
            <person name="Wang S."/>
            <person name="Lu Y."/>
            <person name="Wu K."/>
            <person name="Fan W."/>
            <person name="Wang G."/>
        </authorList>
    </citation>
    <scope>NUCLEOTIDE SEQUENCE</scope>
    <source>
        <strain evidence="12">12Hb</strain>
    </source>
</reference>
<comment type="pathway">
    <text evidence="2">Carbohydrate degradation; glycolysis; D-glyceraldehyde 3-phosphate from glycerone phosphate: step 1/1.</text>
</comment>
<keyword evidence="9" id="KW-0413">Isomerase</keyword>
<comment type="pathway">
    <text evidence="3">Carbohydrate biosynthesis; gluconeogenesis.</text>
</comment>
<organism evidence="12 13">
    <name type="scientific">Apolygus lucorum</name>
    <name type="common">Small green plant bug</name>
    <name type="synonym">Lygocoris lucorum</name>
    <dbReference type="NCBI Taxonomy" id="248454"/>
    <lineage>
        <taxon>Eukaryota</taxon>
        <taxon>Metazoa</taxon>
        <taxon>Ecdysozoa</taxon>
        <taxon>Arthropoda</taxon>
        <taxon>Hexapoda</taxon>
        <taxon>Insecta</taxon>
        <taxon>Pterygota</taxon>
        <taxon>Neoptera</taxon>
        <taxon>Paraneoptera</taxon>
        <taxon>Hemiptera</taxon>
        <taxon>Heteroptera</taxon>
        <taxon>Panheteroptera</taxon>
        <taxon>Cimicomorpha</taxon>
        <taxon>Miridae</taxon>
        <taxon>Mirini</taxon>
        <taxon>Apolygus</taxon>
    </lineage>
</organism>
<dbReference type="EMBL" id="WIXP02000001">
    <property type="protein sequence ID" value="KAF6215806.1"/>
    <property type="molecule type" value="Genomic_DNA"/>
</dbReference>
<keyword evidence="13" id="KW-1185">Reference proteome</keyword>
<feature type="compositionally biased region" description="Polar residues" evidence="11">
    <location>
        <begin position="933"/>
        <end position="956"/>
    </location>
</feature>
<dbReference type="AlphaFoldDB" id="A0A8S9Y639"/>
<feature type="compositionally biased region" description="Polar residues" evidence="11">
    <location>
        <begin position="233"/>
        <end position="245"/>
    </location>
</feature>
<dbReference type="PANTHER" id="PTHR21139">
    <property type="entry name" value="TRIOSEPHOSPHATE ISOMERASE"/>
    <property type="match status" value="1"/>
</dbReference>
<evidence type="ECO:0000256" key="7">
    <source>
        <dbReference type="ARBA" id="ARBA00019397"/>
    </source>
</evidence>
<dbReference type="GO" id="GO:0006094">
    <property type="term" value="P:gluconeogenesis"/>
    <property type="evidence" value="ECO:0007669"/>
    <property type="project" value="UniProtKB-KW"/>
</dbReference>
<evidence type="ECO:0000256" key="6">
    <source>
        <dbReference type="ARBA" id="ARBA00011940"/>
    </source>
</evidence>
<evidence type="ECO:0000256" key="2">
    <source>
        <dbReference type="ARBA" id="ARBA00004680"/>
    </source>
</evidence>
<dbReference type="EC" id="5.3.1.1" evidence="6"/>
<evidence type="ECO:0000313" key="13">
    <source>
        <dbReference type="Proteomes" id="UP000466442"/>
    </source>
</evidence>
<dbReference type="CDD" id="cd00311">
    <property type="entry name" value="TIM"/>
    <property type="match status" value="1"/>
</dbReference>
<dbReference type="InterPro" id="IPR035990">
    <property type="entry name" value="TIM_sf"/>
</dbReference>
<evidence type="ECO:0000256" key="9">
    <source>
        <dbReference type="ARBA" id="ARBA00023235"/>
    </source>
</evidence>
<comment type="subunit">
    <text evidence="5">Homodimer.</text>
</comment>
<dbReference type="PROSITE" id="PS51440">
    <property type="entry name" value="TIM_2"/>
    <property type="match status" value="1"/>
</dbReference>
<comment type="similarity">
    <text evidence="4">Belongs to the triosephosphate isomerase family.</text>
</comment>
<feature type="region of interest" description="Disordered" evidence="11">
    <location>
        <begin position="217"/>
        <end position="260"/>
    </location>
</feature>
<feature type="region of interest" description="Disordered" evidence="11">
    <location>
        <begin position="526"/>
        <end position="576"/>
    </location>
</feature>
<evidence type="ECO:0000256" key="3">
    <source>
        <dbReference type="ARBA" id="ARBA00004742"/>
    </source>
</evidence>
<dbReference type="OrthoDB" id="5917823at2759"/>
<evidence type="ECO:0000256" key="11">
    <source>
        <dbReference type="SAM" id="MobiDB-lite"/>
    </source>
</evidence>
<dbReference type="InterPro" id="IPR000652">
    <property type="entry name" value="Triosephosphate_isomerase"/>
</dbReference>